<dbReference type="EMBL" id="JARJCM010000190">
    <property type="protein sequence ID" value="KAJ7023306.1"/>
    <property type="molecule type" value="Genomic_DNA"/>
</dbReference>
<keyword evidence="3" id="KW-1185">Reference proteome</keyword>
<comment type="caution">
    <text evidence="2">The sequence shown here is derived from an EMBL/GenBank/DDBJ whole genome shotgun (WGS) entry which is preliminary data.</text>
</comment>
<proteinExistence type="predicted"/>
<feature type="compositionally biased region" description="Acidic residues" evidence="1">
    <location>
        <begin position="115"/>
        <end position="125"/>
    </location>
</feature>
<evidence type="ECO:0000313" key="3">
    <source>
        <dbReference type="Proteomes" id="UP001218188"/>
    </source>
</evidence>
<evidence type="ECO:0000313" key="2">
    <source>
        <dbReference type="EMBL" id="KAJ7023306.1"/>
    </source>
</evidence>
<dbReference type="Proteomes" id="UP001218188">
    <property type="component" value="Unassembled WGS sequence"/>
</dbReference>
<feature type="region of interest" description="Disordered" evidence="1">
    <location>
        <begin position="115"/>
        <end position="184"/>
    </location>
</feature>
<name>A0AAD6SAV3_9AGAR</name>
<accession>A0AAD6SAV3</accession>
<evidence type="ECO:0000256" key="1">
    <source>
        <dbReference type="SAM" id="MobiDB-lite"/>
    </source>
</evidence>
<feature type="region of interest" description="Disordered" evidence="1">
    <location>
        <begin position="60"/>
        <end position="92"/>
    </location>
</feature>
<sequence>MASNHSAEDQKLIESLSMGIVTAFRSSIYRDSYIAANWHLFINNNWINPAQLREFIKQSHSLDPQPTSPLPKSPPTRVKIENDAFDASPARVLPTEQVKTRILREGTHEVLEILSDSDLEMDSDEPTTQSGGATESGAIDLRQSSPLPPSDIPSDTSLPTADSDAYSSDDDPEPEDDRKKLDTLWADPEISSTVRTGLFQITQEVSVQRIEYLTEIASLYPVPEASTAFVIDLQHPKYEINNRHGKLYTVDALIKNKDNDSWDGGTGTADSKVMVTFEPGKPAILCRQSRLECKGSYACERVGERAFLTLFVETSTLRRVMLFWLLNDGLAEKKALQLNKK</sequence>
<feature type="compositionally biased region" description="Low complexity" evidence="1">
    <location>
        <begin position="152"/>
        <end position="166"/>
    </location>
</feature>
<reference evidence="2" key="1">
    <citation type="submission" date="2023-03" db="EMBL/GenBank/DDBJ databases">
        <title>Massive genome expansion in bonnet fungi (Mycena s.s.) driven by repeated elements and novel gene families across ecological guilds.</title>
        <authorList>
            <consortium name="Lawrence Berkeley National Laboratory"/>
            <person name="Harder C.B."/>
            <person name="Miyauchi S."/>
            <person name="Viragh M."/>
            <person name="Kuo A."/>
            <person name="Thoen E."/>
            <person name="Andreopoulos B."/>
            <person name="Lu D."/>
            <person name="Skrede I."/>
            <person name="Drula E."/>
            <person name="Henrissat B."/>
            <person name="Morin E."/>
            <person name="Kohler A."/>
            <person name="Barry K."/>
            <person name="LaButti K."/>
            <person name="Morin E."/>
            <person name="Salamov A."/>
            <person name="Lipzen A."/>
            <person name="Mereny Z."/>
            <person name="Hegedus B."/>
            <person name="Baldrian P."/>
            <person name="Stursova M."/>
            <person name="Weitz H."/>
            <person name="Taylor A."/>
            <person name="Grigoriev I.V."/>
            <person name="Nagy L.G."/>
            <person name="Martin F."/>
            <person name="Kauserud H."/>
        </authorList>
    </citation>
    <scope>NUCLEOTIDE SEQUENCE</scope>
    <source>
        <strain evidence="2">CBHHK200</strain>
    </source>
</reference>
<dbReference type="AlphaFoldDB" id="A0AAD6SAV3"/>
<gene>
    <name evidence="2" type="ORF">C8F04DRAFT_1271495</name>
</gene>
<protein>
    <submittedName>
        <fullName evidence="2">Uncharacterized protein</fullName>
    </submittedName>
</protein>
<organism evidence="2 3">
    <name type="scientific">Mycena alexandri</name>
    <dbReference type="NCBI Taxonomy" id="1745969"/>
    <lineage>
        <taxon>Eukaryota</taxon>
        <taxon>Fungi</taxon>
        <taxon>Dikarya</taxon>
        <taxon>Basidiomycota</taxon>
        <taxon>Agaricomycotina</taxon>
        <taxon>Agaricomycetes</taxon>
        <taxon>Agaricomycetidae</taxon>
        <taxon>Agaricales</taxon>
        <taxon>Marasmiineae</taxon>
        <taxon>Mycenaceae</taxon>
        <taxon>Mycena</taxon>
    </lineage>
</organism>